<proteinExistence type="predicted"/>
<accession>A0A8S5RRS9</accession>
<keyword evidence="1" id="KW-0175">Coiled coil</keyword>
<dbReference type="EMBL" id="BK057792">
    <property type="protein sequence ID" value="DAE91957.1"/>
    <property type="molecule type" value="Genomic_DNA"/>
</dbReference>
<feature type="coiled-coil region" evidence="1">
    <location>
        <begin position="615"/>
        <end position="692"/>
    </location>
</feature>
<name>A0A8S5RRS9_9CAUD</name>
<dbReference type="InterPro" id="IPR056909">
    <property type="entry name" value="SU10_portal"/>
</dbReference>
<reference evidence="2" key="1">
    <citation type="journal article" date="2021" name="Proc. Natl. Acad. Sci. U.S.A.">
        <title>A Catalog of Tens of Thousands of Viruses from Human Metagenomes Reveals Hidden Associations with Chronic Diseases.</title>
        <authorList>
            <person name="Tisza M.J."/>
            <person name="Buck C.B."/>
        </authorList>
    </citation>
    <scope>NUCLEOTIDE SEQUENCE</scope>
    <source>
        <strain evidence="2">CtXdu7</strain>
    </source>
</reference>
<sequence>MEDTQLPIQENNQKLTDWKNEPTIMTLKADLESAKPSHDAQMSKIQHWTDLLNVEGKCKPKVRQGQSSVQPKLIRRQAEWRYSALSEPFLNQYKLFTVSPKTFEDEEAAKQNELLLNWQFNTKLNKIKLIDDYIRSTVDEGTSIIKLGWNRVTKEETQQVPVFEYFPIEDENTMQQLQEAILLKQSNTRAYEEQISDELKAAVDYYEETGQPTTATIINYEDTKVEQVLENDPVVEILNPINVYIDPSCNGDINKALFVIHSFETNKAELKKYGNRYKNLDKVNWENSDPVTDTDHATNIPDTFNFKDLSRKKVVAYEYWGYYDIHKDGSLVPFVATWIGDTLIRMELNPFPDEKLPFVLVQYLPVKRDLYGEPAACLLEDNQRILGAVTRGMIDLLGRSANAQQGFAKGMLDALNRKRFDAGDTYEFNPSINPAGGGYIEHKYPEIPQSAILMSQMQNQEAEALTGIKAFSGGLAGDAYNSKVATAIRGVLDAASRREMSILRRLAKGMVEVGNKIIAMNAEFLSEEEVIRVTNRQYVNIRREDLKGNFDLEVDIATADVDNEKAQDMGFMLQTIGPNMGSDITLMILAEIADLKRMPALAEKLRTYQPQPDPIEEKAKELELAKLQAEVQKLQAEVQKIQAEAGLQGAKAQIESVNAQTSAYKTQADMDKAAAEADLKRAQADNERLAYELNANGISHLQDMEKMRAQAQGNQNLEITKALLKSRKPDETKPDVEAAIGYNAISEDIANYNRL</sequence>
<evidence type="ECO:0000256" key="1">
    <source>
        <dbReference type="SAM" id="Coils"/>
    </source>
</evidence>
<evidence type="ECO:0000313" key="2">
    <source>
        <dbReference type="EMBL" id="DAE91957.1"/>
    </source>
</evidence>
<dbReference type="Pfam" id="PF23899">
    <property type="entry name" value="SU10_portal"/>
    <property type="match status" value="1"/>
</dbReference>
<protein>
    <submittedName>
        <fullName evidence="2">Portal protein</fullName>
    </submittedName>
</protein>
<organism evidence="2">
    <name type="scientific">Podoviridae sp. ctXdu7</name>
    <dbReference type="NCBI Taxonomy" id="2827618"/>
    <lineage>
        <taxon>Viruses</taxon>
        <taxon>Duplodnaviria</taxon>
        <taxon>Heunggongvirae</taxon>
        <taxon>Uroviricota</taxon>
        <taxon>Caudoviricetes</taxon>
    </lineage>
</organism>